<reference evidence="3" key="1">
    <citation type="journal article" date="2019" name="Int. J. Syst. Evol. Microbiol.">
        <title>The Global Catalogue of Microorganisms (GCM) 10K type strain sequencing project: providing services to taxonomists for standard genome sequencing and annotation.</title>
        <authorList>
            <consortium name="The Broad Institute Genomics Platform"/>
            <consortium name="The Broad Institute Genome Sequencing Center for Infectious Disease"/>
            <person name="Wu L."/>
            <person name="Ma J."/>
        </authorList>
    </citation>
    <scope>NUCLEOTIDE SEQUENCE [LARGE SCALE GENOMIC DNA]</scope>
    <source>
        <strain evidence="3">CGMCC 4.7382</strain>
    </source>
</reference>
<feature type="region of interest" description="Disordered" evidence="1">
    <location>
        <begin position="96"/>
        <end position="115"/>
    </location>
</feature>
<dbReference type="PROSITE" id="PS51257">
    <property type="entry name" value="PROKAR_LIPOPROTEIN"/>
    <property type="match status" value="1"/>
</dbReference>
<organism evidence="2 3">
    <name type="scientific">Marinactinospora rubrisoli</name>
    <dbReference type="NCBI Taxonomy" id="2715399"/>
    <lineage>
        <taxon>Bacteria</taxon>
        <taxon>Bacillati</taxon>
        <taxon>Actinomycetota</taxon>
        <taxon>Actinomycetes</taxon>
        <taxon>Streptosporangiales</taxon>
        <taxon>Nocardiopsidaceae</taxon>
        <taxon>Marinactinospora</taxon>
    </lineage>
</organism>
<evidence type="ECO:0008006" key="4">
    <source>
        <dbReference type="Google" id="ProtNLM"/>
    </source>
</evidence>
<evidence type="ECO:0000313" key="2">
    <source>
        <dbReference type="EMBL" id="MFC7329529.1"/>
    </source>
</evidence>
<dbReference type="RefSeq" id="WP_379872181.1">
    <property type="nucleotide sequence ID" value="NZ_JBHTBH010000008.1"/>
</dbReference>
<comment type="caution">
    <text evidence="2">The sequence shown here is derived from an EMBL/GenBank/DDBJ whole genome shotgun (WGS) entry which is preliminary data.</text>
</comment>
<name>A0ABW2KJJ8_9ACTN</name>
<evidence type="ECO:0000256" key="1">
    <source>
        <dbReference type="SAM" id="MobiDB-lite"/>
    </source>
</evidence>
<keyword evidence="3" id="KW-1185">Reference proteome</keyword>
<sequence>MRQNAVSRRTVVVGAIMGLAAAGLTGCRGAQWYPSDITPDEYVLRGAIAQKERVIARYRATIAAGGEPPDLLRLLRTLLANHERHLDALRERLPADSAPEDDAATAGPTPDPVPETALSVAALRVAETTAAGARGRQLADVTEASLAQLLASVGACEAGHAQLLAQV</sequence>
<gene>
    <name evidence="2" type="ORF">ACFQRF_17495</name>
</gene>
<proteinExistence type="predicted"/>
<protein>
    <recommendedName>
        <fullName evidence="4">Ferritin-like domain-containing protein</fullName>
    </recommendedName>
</protein>
<accession>A0ABW2KJJ8</accession>
<dbReference type="Proteomes" id="UP001596540">
    <property type="component" value="Unassembled WGS sequence"/>
</dbReference>
<evidence type="ECO:0000313" key="3">
    <source>
        <dbReference type="Proteomes" id="UP001596540"/>
    </source>
</evidence>
<dbReference type="EMBL" id="JBHTBH010000008">
    <property type="protein sequence ID" value="MFC7329529.1"/>
    <property type="molecule type" value="Genomic_DNA"/>
</dbReference>